<gene>
    <name evidence="2" type="ORF">RZO55_14365</name>
</gene>
<keyword evidence="1" id="KW-0472">Membrane</keyword>
<dbReference type="EMBL" id="JAWONS010000221">
    <property type="protein sequence ID" value="MDW2798761.1"/>
    <property type="molecule type" value="Genomic_DNA"/>
</dbReference>
<sequence>MMIFSVINLILLLLGLFGVGMGMYALFLAIKALKIYIKKNT</sequence>
<name>A0ABU4GMB7_9CLOT</name>
<keyword evidence="3" id="KW-1185">Reference proteome</keyword>
<keyword evidence="1" id="KW-0812">Transmembrane</keyword>
<proteinExistence type="predicted"/>
<dbReference type="Proteomes" id="UP001276854">
    <property type="component" value="Unassembled WGS sequence"/>
</dbReference>
<comment type="caution">
    <text evidence="2">The sequence shown here is derived from an EMBL/GenBank/DDBJ whole genome shotgun (WGS) entry which is preliminary data.</text>
</comment>
<keyword evidence="1" id="KW-1133">Transmembrane helix</keyword>
<dbReference type="RefSeq" id="WP_318064968.1">
    <property type="nucleotide sequence ID" value="NZ_JAWONS010000221.1"/>
</dbReference>
<feature type="transmembrane region" description="Helical" evidence="1">
    <location>
        <begin position="6"/>
        <end position="30"/>
    </location>
</feature>
<evidence type="ECO:0000313" key="3">
    <source>
        <dbReference type="Proteomes" id="UP001276854"/>
    </source>
</evidence>
<accession>A0ABU4GMB7</accession>
<reference evidence="2 3" key="1">
    <citation type="submission" date="2023-10" db="EMBL/GenBank/DDBJ databases">
        <title>A novel Glycoside Hydrolase 43-Like Enzyme from Clostrdium boliviensis is an Endo-xylanase, and a Candidate for Xylooligosaccharides Production from Different Xylan Substrates.</title>
        <authorList>
            <person name="Alvarez M.T."/>
            <person name="Rocabado-Villegas L.R."/>
            <person name="Salas-Veizaga D.M."/>
            <person name="Linares-Pasten J.A."/>
            <person name="Gudmundsdottir E.E."/>
            <person name="Hreggvidsson G.O."/>
            <person name="Adlercreutz P."/>
            <person name="Nordberg Karlsson E."/>
        </authorList>
    </citation>
    <scope>NUCLEOTIDE SEQUENCE [LARGE SCALE GENOMIC DNA]</scope>
    <source>
        <strain evidence="2 3">E-1</strain>
    </source>
</reference>
<protein>
    <submittedName>
        <fullName evidence="2">Uncharacterized protein</fullName>
    </submittedName>
</protein>
<organism evidence="2 3">
    <name type="scientific">Clostridium boliviensis</name>
    <dbReference type="NCBI Taxonomy" id="318465"/>
    <lineage>
        <taxon>Bacteria</taxon>
        <taxon>Bacillati</taxon>
        <taxon>Bacillota</taxon>
        <taxon>Clostridia</taxon>
        <taxon>Eubacteriales</taxon>
        <taxon>Clostridiaceae</taxon>
        <taxon>Clostridium</taxon>
    </lineage>
</organism>
<evidence type="ECO:0000313" key="2">
    <source>
        <dbReference type="EMBL" id="MDW2798761.1"/>
    </source>
</evidence>
<evidence type="ECO:0000256" key="1">
    <source>
        <dbReference type="SAM" id="Phobius"/>
    </source>
</evidence>